<organism evidence="1">
    <name type="scientific">mine drainage metagenome</name>
    <dbReference type="NCBI Taxonomy" id="410659"/>
    <lineage>
        <taxon>unclassified sequences</taxon>
        <taxon>metagenomes</taxon>
        <taxon>ecological metagenomes</taxon>
    </lineage>
</organism>
<proteinExistence type="predicted"/>
<dbReference type="EMBL" id="MLJW01000923">
    <property type="protein sequence ID" value="OIQ81445.1"/>
    <property type="molecule type" value="Genomic_DNA"/>
</dbReference>
<evidence type="ECO:0008006" key="2">
    <source>
        <dbReference type="Google" id="ProtNLM"/>
    </source>
</evidence>
<comment type="caution">
    <text evidence="1">The sequence shown here is derived from an EMBL/GenBank/DDBJ whole genome shotgun (WGS) entry which is preliminary data.</text>
</comment>
<accession>A0A1J5QZW3</accession>
<dbReference type="AlphaFoldDB" id="A0A1J5QZW3"/>
<sequence>MHTNDLIIAQQAIAMARIGLLPTQEASGRALAAINAAQEELRRNGHSALELDSARAAASVLALGHRPHKSMCIAAVQSIAAVLLREPQHVDEAQS</sequence>
<gene>
    <name evidence="1" type="ORF">GALL_367740</name>
</gene>
<protein>
    <recommendedName>
        <fullName evidence="2">ANTAR domain-containing protein</fullName>
    </recommendedName>
</protein>
<reference evidence="1" key="1">
    <citation type="submission" date="2016-10" db="EMBL/GenBank/DDBJ databases">
        <title>Sequence of Gallionella enrichment culture.</title>
        <authorList>
            <person name="Poehlein A."/>
            <person name="Muehling M."/>
            <person name="Daniel R."/>
        </authorList>
    </citation>
    <scope>NUCLEOTIDE SEQUENCE</scope>
</reference>
<evidence type="ECO:0000313" key="1">
    <source>
        <dbReference type="EMBL" id="OIQ81445.1"/>
    </source>
</evidence>
<name>A0A1J5QZW3_9ZZZZ</name>